<feature type="compositionally biased region" description="Gly residues" evidence="3">
    <location>
        <begin position="244"/>
        <end position="263"/>
    </location>
</feature>
<dbReference type="Pfam" id="PF01399">
    <property type="entry name" value="PCI"/>
    <property type="match status" value="1"/>
</dbReference>
<proteinExistence type="inferred from homology"/>
<sequence>MAHSASAAAAAASRARLAPFVHLAQTASGAAAAQLCSDAAAAPGVYAFAELLAVPGIRQLADGPHARAFALLRLFAYGELSDWIASPDSFPPLRPAHVAKLRHLTLLRLCSSARIVPYATLLEALHLDVQAPSGASTPVAQPVRALEDCIIDAVYAGILGARLDQRAARVEVQGCLGRDVGGPEEVLQLEQGLAEWEKTTQELLRTLAERIDRARGQDAVSVANRADHDQYLEGSLHQLLEKSGPGGLGSSGGAAGAASGGMGAASAWAREAEEPRGSQRKRTRA</sequence>
<evidence type="ECO:0000313" key="5">
    <source>
        <dbReference type="EMBL" id="PWO00131.1"/>
    </source>
</evidence>
<evidence type="ECO:0000259" key="4">
    <source>
        <dbReference type="PROSITE" id="PS50250"/>
    </source>
</evidence>
<evidence type="ECO:0000256" key="1">
    <source>
        <dbReference type="ARBA" id="ARBA00008482"/>
    </source>
</evidence>
<dbReference type="OrthoDB" id="10265275at2759"/>
<dbReference type="PANTHER" id="PTHR15350:SF5">
    <property type="entry name" value="COP9 SIGNALOSOME COMPLEX SUBUNIT 7"/>
    <property type="match status" value="1"/>
</dbReference>
<dbReference type="Proteomes" id="UP000245946">
    <property type="component" value="Unassembled WGS sequence"/>
</dbReference>
<dbReference type="RefSeq" id="XP_025600409.1">
    <property type="nucleotide sequence ID" value="XM_025741692.1"/>
</dbReference>
<comment type="similarity">
    <text evidence="1">Belongs to the CSN7/EIF3M family. CSN7 subfamily.</text>
</comment>
<dbReference type="SMART" id="SM00088">
    <property type="entry name" value="PINT"/>
    <property type="match status" value="1"/>
</dbReference>
<dbReference type="InterPro" id="IPR045237">
    <property type="entry name" value="COPS7/eIF3m"/>
</dbReference>
<keyword evidence="6" id="KW-1185">Reference proteome</keyword>
<reference evidence="5 6" key="1">
    <citation type="journal article" date="2018" name="Mol. Biol. Evol.">
        <title>Broad Genomic Sampling Reveals a Smut Pathogenic Ancestry of the Fungal Clade Ustilaginomycotina.</title>
        <authorList>
            <person name="Kijpornyongpan T."/>
            <person name="Mondo S.J."/>
            <person name="Barry K."/>
            <person name="Sandor L."/>
            <person name="Lee J."/>
            <person name="Lipzen A."/>
            <person name="Pangilinan J."/>
            <person name="LaButti K."/>
            <person name="Hainaut M."/>
            <person name="Henrissat B."/>
            <person name="Grigoriev I.V."/>
            <person name="Spatafora J.W."/>
            <person name="Aime M.C."/>
        </authorList>
    </citation>
    <scope>NUCLEOTIDE SEQUENCE [LARGE SCALE GENOMIC DNA]</scope>
    <source>
        <strain evidence="5 6">MCA 4186</strain>
    </source>
</reference>
<organism evidence="5 6">
    <name type="scientific">Tilletiopsis washingtonensis</name>
    <dbReference type="NCBI Taxonomy" id="58919"/>
    <lineage>
        <taxon>Eukaryota</taxon>
        <taxon>Fungi</taxon>
        <taxon>Dikarya</taxon>
        <taxon>Basidiomycota</taxon>
        <taxon>Ustilaginomycotina</taxon>
        <taxon>Exobasidiomycetes</taxon>
        <taxon>Entylomatales</taxon>
        <taxon>Entylomatales incertae sedis</taxon>
        <taxon>Tilletiopsis</taxon>
    </lineage>
</organism>
<feature type="domain" description="PCI" evidence="4">
    <location>
        <begin position="5"/>
        <end position="177"/>
    </location>
</feature>
<evidence type="ECO:0000313" key="6">
    <source>
        <dbReference type="Proteomes" id="UP000245946"/>
    </source>
</evidence>
<accession>A0A316ZEF9</accession>
<dbReference type="PANTHER" id="PTHR15350">
    <property type="entry name" value="COP9 SIGNALOSOME COMPLEX SUBUNIT 7/DENDRITIC CELL PROTEIN GA17"/>
    <property type="match status" value="1"/>
</dbReference>
<keyword evidence="2" id="KW-0736">Signalosome</keyword>
<protein>
    <recommendedName>
        <fullName evidence="4">PCI domain-containing protein</fullName>
    </recommendedName>
</protein>
<feature type="region of interest" description="Disordered" evidence="3">
    <location>
        <begin position="242"/>
        <end position="285"/>
    </location>
</feature>
<dbReference type="GeneID" id="37269236"/>
<dbReference type="Pfam" id="PF22061">
    <property type="entry name" value="CSN7_HB_subdom"/>
    <property type="match status" value="1"/>
</dbReference>
<dbReference type="EMBL" id="KZ819286">
    <property type="protein sequence ID" value="PWO00131.1"/>
    <property type="molecule type" value="Genomic_DNA"/>
</dbReference>
<dbReference type="InterPro" id="IPR000717">
    <property type="entry name" value="PCI_dom"/>
</dbReference>
<gene>
    <name evidence="5" type="ORF">FA09DRAFT_328236</name>
</gene>
<dbReference type="GO" id="GO:0008180">
    <property type="term" value="C:COP9 signalosome"/>
    <property type="evidence" value="ECO:0007669"/>
    <property type="project" value="UniProtKB-KW"/>
</dbReference>
<evidence type="ECO:0000256" key="3">
    <source>
        <dbReference type="SAM" id="MobiDB-lite"/>
    </source>
</evidence>
<dbReference type="AlphaFoldDB" id="A0A316ZEF9"/>
<evidence type="ECO:0000256" key="2">
    <source>
        <dbReference type="ARBA" id="ARBA00022790"/>
    </source>
</evidence>
<dbReference type="STRING" id="58919.A0A316ZEF9"/>
<dbReference type="PROSITE" id="PS50250">
    <property type="entry name" value="PCI"/>
    <property type="match status" value="1"/>
</dbReference>
<name>A0A316ZEF9_9BASI</name>